<organism evidence="2 3">
    <name type="scientific">Actinocatenispora rupis</name>
    <dbReference type="NCBI Taxonomy" id="519421"/>
    <lineage>
        <taxon>Bacteria</taxon>
        <taxon>Bacillati</taxon>
        <taxon>Actinomycetota</taxon>
        <taxon>Actinomycetes</taxon>
        <taxon>Micromonosporales</taxon>
        <taxon>Micromonosporaceae</taxon>
        <taxon>Actinocatenispora</taxon>
    </lineage>
</organism>
<dbReference type="SUPFAM" id="SSF49777">
    <property type="entry name" value="PEBP-like"/>
    <property type="match status" value="1"/>
</dbReference>
<reference evidence="2" key="1">
    <citation type="submission" date="2021-01" db="EMBL/GenBank/DDBJ databases">
        <title>Whole genome shotgun sequence of Actinocatenispora rupis NBRC 107355.</title>
        <authorList>
            <person name="Komaki H."/>
            <person name="Tamura T."/>
        </authorList>
    </citation>
    <scope>NUCLEOTIDE SEQUENCE</scope>
    <source>
        <strain evidence="2">NBRC 107355</strain>
    </source>
</reference>
<dbReference type="AlphaFoldDB" id="A0A8J3J0E6"/>
<dbReference type="RefSeq" id="WP_203657894.1">
    <property type="nucleotide sequence ID" value="NZ_BAAAZM010000005.1"/>
</dbReference>
<comment type="similarity">
    <text evidence="1">Belongs to the UPF0098 family.</text>
</comment>
<dbReference type="Pfam" id="PF01161">
    <property type="entry name" value="PBP"/>
    <property type="match status" value="1"/>
</dbReference>
<dbReference type="InterPro" id="IPR036610">
    <property type="entry name" value="PEBP-like_sf"/>
</dbReference>
<name>A0A8J3J0E6_9ACTN</name>
<dbReference type="PANTHER" id="PTHR30289:SF1">
    <property type="entry name" value="PEBP (PHOSPHATIDYLETHANOLAMINE-BINDING PROTEIN) FAMILY PROTEIN"/>
    <property type="match status" value="1"/>
</dbReference>
<dbReference type="PANTHER" id="PTHR30289">
    <property type="entry name" value="UNCHARACTERIZED PROTEIN YBCL-RELATED"/>
    <property type="match status" value="1"/>
</dbReference>
<evidence type="ECO:0000313" key="3">
    <source>
        <dbReference type="Proteomes" id="UP000612808"/>
    </source>
</evidence>
<evidence type="ECO:0008006" key="4">
    <source>
        <dbReference type="Google" id="ProtNLM"/>
    </source>
</evidence>
<proteinExistence type="inferred from homology"/>
<dbReference type="Gene3D" id="3.90.280.10">
    <property type="entry name" value="PEBP-like"/>
    <property type="match status" value="1"/>
</dbReference>
<gene>
    <name evidence="2" type="ORF">Aru02nite_27920</name>
</gene>
<dbReference type="InterPro" id="IPR008914">
    <property type="entry name" value="PEBP"/>
</dbReference>
<sequence>MAVLGKLLKNRRAGQEGLAWNQANLAGPETVTLTSTDFGHETSIPTVHAGKRIGGSDLSPALAWSGVPAGTAALLLVVEDPDAPTATPIVHALALLDASLTGIPQGALDAEHPADGVRVLRSALGRGYRGPGPIKGHGPHRYVFELFALGTPLADTVTDAKPRTVLAAVGDVTARARLDGFYERP</sequence>
<keyword evidence="3" id="KW-1185">Reference proteome</keyword>
<protein>
    <recommendedName>
        <fullName evidence="4">YbhB/YbcL family Raf kinase inhibitor-like protein</fullName>
    </recommendedName>
</protein>
<dbReference type="CDD" id="cd00865">
    <property type="entry name" value="PEBP_bact_arch"/>
    <property type="match status" value="1"/>
</dbReference>
<comment type="caution">
    <text evidence="2">The sequence shown here is derived from an EMBL/GenBank/DDBJ whole genome shotgun (WGS) entry which is preliminary data.</text>
</comment>
<evidence type="ECO:0000256" key="1">
    <source>
        <dbReference type="ARBA" id="ARBA00007120"/>
    </source>
</evidence>
<dbReference type="Proteomes" id="UP000612808">
    <property type="component" value="Unassembled WGS sequence"/>
</dbReference>
<accession>A0A8J3J0E6</accession>
<evidence type="ECO:0000313" key="2">
    <source>
        <dbReference type="EMBL" id="GID11903.1"/>
    </source>
</evidence>
<dbReference type="EMBL" id="BOMB01000015">
    <property type="protein sequence ID" value="GID11903.1"/>
    <property type="molecule type" value="Genomic_DNA"/>
</dbReference>
<dbReference type="InterPro" id="IPR005247">
    <property type="entry name" value="YbhB_YbcL/LppC-like"/>
</dbReference>